<proteinExistence type="predicted"/>
<organism evidence="2 3">
    <name type="scientific">Sinimarinibacterium flocculans</name>
    <dbReference type="NCBI Taxonomy" id="985250"/>
    <lineage>
        <taxon>Bacteria</taxon>
        <taxon>Pseudomonadati</taxon>
        <taxon>Pseudomonadota</taxon>
        <taxon>Gammaproteobacteria</taxon>
        <taxon>Nevskiales</taxon>
        <taxon>Nevskiaceae</taxon>
        <taxon>Sinimarinibacterium</taxon>
    </lineage>
</organism>
<comment type="caution">
    <text evidence="2">The sequence shown here is derived from an EMBL/GenBank/DDBJ whole genome shotgun (WGS) entry which is preliminary data.</text>
</comment>
<evidence type="ECO:0000313" key="3">
    <source>
        <dbReference type="Proteomes" id="UP000248330"/>
    </source>
</evidence>
<feature type="signal peptide" evidence="1">
    <location>
        <begin position="1"/>
        <end position="20"/>
    </location>
</feature>
<protein>
    <submittedName>
        <fullName evidence="2">Uncharacterized protein</fullName>
    </submittedName>
</protein>
<dbReference type="RefSeq" id="WP_146216598.1">
    <property type="nucleotide sequence ID" value="NZ_CAWNXA010000007.1"/>
</dbReference>
<dbReference type="Proteomes" id="UP000248330">
    <property type="component" value="Unassembled WGS sequence"/>
</dbReference>
<name>A0A318EB88_9GAMM</name>
<dbReference type="OrthoDB" id="7056413at2"/>
<evidence type="ECO:0000256" key="1">
    <source>
        <dbReference type="SAM" id="SignalP"/>
    </source>
</evidence>
<reference evidence="2 3" key="1">
    <citation type="submission" date="2018-04" db="EMBL/GenBank/DDBJ databases">
        <title>Genomic Encyclopedia of Type Strains, Phase IV (KMG-IV): sequencing the most valuable type-strain genomes for metagenomic binning, comparative biology and taxonomic classification.</title>
        <authorList>
            <person name="Goeker M."/>
        </authorList>
    </citation>
    <scope>NUCLEOTIDE SEQUENCE [LARGE SCALE GENOMIC DNA]</scope>
    <source>
        <strain evidence="2 3">DSM 104150</strain>
    </source>
</reference>
<keyword evidence="3" id="KW-1185">Reference proteome</keyword>
<dbReference type="AlphaFoldDB" id="A0A318EB88"/>
<accession>A0A318EB88</accession>
<keyword evidence="1" id="KW-0732">Signal</keyword>
<evidence type="ECO:0000313" key="2">
    <source>
        <dbReference type="EMBL" id="PXV66527.1"/>
    </source>
</evidence>
<dbReference type="PROSITE" id="PS51257">
    <property type="entry name" value="PROKAR_LIPOPROTEIN"/>
    <property type="match status" value="1"/>
</dbReference>
<dbReference type="EMBL" id="QICN01000007">
    <property type="protein sequence ID" value="PXV66527.1"/>
    <property type="molecule type" value="Genomic_DNA"/>
</dbReference>
<sequence>MHARGAGALVALWLAGCAQAPPALRLEQPLDIGSIPGTQLALSLDAAMPLMTVADQPVFAGEVSLQAIDALLSLKSGYILHTGDLLTPDEADRWRANLLPTTLGRQRIGQEARLQLPVAGPAPLTLVMRDERESLWLDETDIETRRHGFDLRWAPAFADVRLQWDLAALPWDARSALDCPVHARLAVPLSSAAWRAELGGRACSVSGMPGDVLGPDAQTWSAGAHWQAAGRRLGLRVLAVEAGSTDVATAAQALEVGLDHERRIGAWTAHSGLAWRETAGADRTDDWAMEARLRREIGTVALSAQWQSGDRYWFLPDHTVPTEDLALSLDLSDWLARQWPVELPTLQLSYHWRSGVDDWRDESLQWRLWMPW</sequence>
<feature type="chain" id="PRO_5016308880" evidence="1">
    <location>
        <begin position="21"/>
        <end position="372"/>
    </location>
</feature>
<gene>
    <name evidence="2" type="ORF">C8D93_10791</name>
</gene>